<sequence>MDSSPQPLKRRRVDDSDQQPEGDQQAVPRDFEHHESLWLTDGNIILCALNKKGHGIGFRIHRSMLCKVSPIFADMFTLPPSDANETCEGVPVVRIPDSAEALEMLLKHIYHDRPLPLKRLDPNTPSLVRPVLSLATKYEIASVRSQIVDRLTEDWPTTLHAWDTLEAEIAAMQEEWYDKHKTYLDKHLPEPASAIQLAKTYGIPAILPAAFYHLSRLSIAYGPDGAEPKKQHRSYLMRGVRTAKWKSLKVDDYYNLLTGRMRLKDAASKAIFDWDFPHHDDDSDSEDESICSERARWRLQCDFEEAIGNDDDVLDVLRTKRKQALRSQWKICSSCSSYIQTEKLPELRENLWRRLPEFFNISRAAEQQ</sequence>
<evidence type="ECO:0000313" key="4">
    <source>
        <dbReference type="Proteomes" id="UP000030669"/>
    </source>
</evidence>
<dbReference type="AlphaFoldDB" id="S7RE32"/>
<dbReference type="RefSeq" id="XP_007870967.1">
    <property type="nucleotide sequence ID" value="XM_007872776.1"/>
</dbReference>
<evidence type="ECO:0000256" key="1">
    <source>
        <dbReference type="SAM" id="MobiDB-lite"/>
    </source>
</evidence>
<dbReference type="InterPro" id="IPR011333">
    <property type="entry name" value="SKP1/BTB/POZ_sf"/>
</dbReference>
<dbReference type="Pfam" id="PF00651">
    <property type="entry name" value="BTB"/>
    <property type="match status" value="1"/>
</dbReference>
<dbReference type="Gene3D" id="3.30.710.10">
    <property type="entry name" value="Potassium Channel Kv1.1, Chain A"/>
    <property type="match status" value="1"/>
</dbReference>
<gene>
    <name evidence="3" type="ORF">GLOTRDRAFT_123529</name>
</gene>
<dbReference type="InterPro" id="IPR000210">
    <property type="entry name" value="BTB/POZ_dom"/>
</dbReference>
<feature type="domain" description="BTB" evidence="2">
    <location>
        <begin position="42"/>
        <end position="113"/>
    </location>
</feature>
<feature type="region of interest" description="Disordered" evidence="1">
    <location>
        <begin position="1"/>
        <end position="30"/>
    </location>
</feature>
<dbReference type="eggNOG" id="ENOG502SPSS">
    <property type="taxonomic scope" value="Eukaryota"/>
</dbReference>
<proteinExistence type="predicted"/>
<evidence type="ECO:0000259" key="2">
    <source>
        <dbReference type="PROSITE" id="PS50097"/>
    </source>
</evidence>
<dbReference type="OMA" id="YKRFDPN"/>
<protein>
    <recommendedName>
        <fullName evidence="2">BTB domain-containing protein</fullName>
    </recommendedName>
</protein>
<dbReference type="SUPFAM" id="SSF54695">
    <property type="entry name" value="POZ domain"/>
    <property type="match status" value="1"/>
</dbReference>
<dbReference type="HOGENOM" id="CLU_033082_7_0_1"/>
<dbReference type="OrthoDB" id="3218112at2759"/>
<accession>S7RE32</accession>
<dbReference type="Proteomes" id="UP000030669">
    <property type="component" value="Unassembled WGS sequence"/>
</dbReference>
<keyword evidence="4" id="KW-1185">Reference proteome</keyword>
<name>S7RE32_GLOTA</name>
<dbReference type="SMART" id="SM00225">
    <property type="entry name" value="BTB"/>
    <property type="match status" value="1"/>
</dbReference>
<evidence type="ECO:0000313" key="3">
    <source>
        <dbReference type="EMBL" id="EPQ50719.1"/>
    </source>
</evidence>
<dbReference type="PROSITE" id="PS50097">
    <property type="entry name" value="BTB"/>
    <property type="match status" value="1"/>
</dbReference>
<dbReference type="KEGG" id="gtr:GLOTRDRAFT_123529"/>
<dbReference type="CDD" id="cd18186">
    <property type="entry name" value="BTB_POZ_ZBTB_KLHL-like"/>
    <property type="match status" value="1"/>
</dbReference>
<reference evidence="3 4" key="1">
    <citation type="journal article" date="2012" name="Science">
        <title>The Paleozoic origin of enzymatic lignin decomposition reconstructed from 31 fungal genomes.</title>
        <authorList>
            <person name="Floudas D."/>
            <person name="Binder M."/>
            <person name="Riley R."/>
            <person name="Barry K."/>
            <person name="Blanchette R.A."/>
            <person name="Henrissat B."/>
            <person name="Martinez A.T."/>
            <person name="Otillar R."/>
            <person name="Spatafora J.W."/>
            <person name="Yadav J.S."/>
            <person name="Aerts A."/>
            <person name="Benoit I."/>
            <person name="Boyd A."/>
            <person name="Carlson A."/>
            <person name="Copeland A."/>
            <person name="Coutinho P.M."/>
            <person name="de Vries R.P."/>
            <person name="Ferreira P."/>
            <person name="Findley K."/>
            <person name="Foster B."/>
            <person name="Gaskell J."/>
            <person name="Glotzer D."/>
            <person name="Gorecki P."/>
            <person name="Heitman J."/>
            <person name="Hesse C."/>
            <person name="Hori C."/>
            <person name="Igarashi K."/>
            <person name="Jurgens J.A."/>
            <person name="Kallen N."/>
            <person name="Kersten P."/>
            <person name="Kohler A."/>
            <person name="Kuees U."/>
            <person name="Kumar T.K.A."/>
            <person name="Kuo A."/>
            <person name="LaButti K."/>
            <person name="Larrondo L.F."/>
            <person name="Lindquist E."/>
            <person name="Ling A."/>
            <person name="Lombard V."/>
            <person name="Lucas S."/>
            <person name="Lundell T."/>
            <person name="Martin R."/>
            <person name="McLaughlin D.J."/>
            <person name="Morgenstern I."/>
            <person name="Morin E."/>
            <person name="Murat C."/>
            <person name="Nagy L.G."/>
            <person name="Nolan M."/>
            <person name="Ohm R.A."/>
            <person name="Patyshakuliyeva A."/>
            <person name="Rokas A."/>
            <person name="Ruiz-Duenas F.J."/>
            <person name="Sabat G."/>
            <person name="Salamov A."/>
            <person name="Samejima M."/>
            <person name="Schmutz J."/>
            <person name="Slot J.C."/>
            <person name="St John F."/>
            <person name="Stenlid J."/>
            <person name="Sun H."/>
            <person name="Sun S."/>
            <person name="Syed K."/>
            <person name="Tsang A."/>
            <person name="Wiebenga A."/>
            <person name="Young D."/>
            <person name="Pisabarro A."/>
            <person name="Eastwood D.C."/>
            <person name="Martin F."/>
            <person name="Cullen D."/>
            <person name="Grigoriev I.V."/>
            <person name="Hibbett D.S."/>
        </authorList>
    </citation>
    <scope>NUCLEOTIDE SEQUENCE [LARGE SCALE GENOMIC DNA]</scope>
    <source>
        <strain evidence="3 4">ATCC 11539</strain>
    </source>
</reference>
<dbReference type="GeneID" id="19300961"/>
<organism evidence="3 4">
    <name type="scientific">Gloeophyllum trabeum (strain ATCC 11539 / FP-39264 / Madison 617)</name>
    <name type="common">Brown rot fungus</name>
    <dbReference type="NCBI Taxonomy" id="670483"/>
    <lineage>
        <taxon>Eukaryota</taxon>
        <taxon>Fungi</taxon>
        <taxon>Dikarya</taxon>
        <taxon>Basidiomycota</taxon>
        <taxon>Agaricomycotina</taxon>
        <taxon>Agaricomycetes</taxon>
        <taxon>Gloeophyllales</taxon>
        <taxon>Gloeophyllaceae</taxon>
        <taxon>Gloeophyllum</taxon>
    </lineage>
</organism>
<dbReference type="EMBL" id="KB469314">
    <property type="protein sequence ID" value="EPQ50719.1"/>
    <property type="molecule type" value="Genomic_DNA"/>
</dbReference>